<feature type="transmembrane region" description="Helical" evidence="1">
    <location>
        <begin position="47"/>
        <end position="68"/>
    </location>
</feature>
<comment type="caution">
    <text evidence="3">The sequence shown here is derived from an EMBL/GenBank/DDBJ whole genome shotgun (WGS) entry which is preliminary data.</text>
</comment>
<dbReference type="CDD" id="cd00096">
    <property type="entry name" value="Ig"/>
    <property type="match status" value="1"/>
</dbReference>
<gene>
    <name evidence="3" type="ORF">MEDL_19811</name>
</gene>
<dbReference type="Proteomes" id="UP000683360">
    <property type="component" value="Unassembled WGS sequence"/>
</dbReference>
<evidence type="ECO:0000256" key="1">
    <source>
        <dbReference type="SAM" id="Phobius"/>
    </source>
</evidence>
<dbReference type="Gene3D" id="3.30.70.1390">
    <property type="entry name" value="ROC domain from the Parkinson's disease-associated leucine-rich repeat kinase 2"/>
    <property type="match status" value="1"/>
</dbReference>
<dbReference type="AlphaFoldDB" id="A0A8S3REA3"/>
<sequence length="256" mass="28892">MSNDIELSNLLAYLRMLNKSCVGSHTTYTNTVQLIESIIKSYSNAHLVANIIITCIAIYVVVAVIVLLKTYVFVPPRILSQDIIESDGEIIGLQCYVSSHLPLTSVIWCREPGDSIFPDIKSYNGFSCNGIRILTIKTREKDDFAIYKCIARNIIGTVESEPVQPYDDERQKFIHELFLKGECGKLHFARLVFIGKNGVGKTSLMRRLLWHNKEDVTSTQSTDGIEVEKCNINIADGKWSPCDKIDDDLTRLIHHV</sequence>
<reference evidence="3" key="1">
    <citation type="submission" date="2021-03" db="EMBL/GenBank/DDBJ databases">
        <authorList>
            <person name="Bekaert M."/>
        </authorList>
    </citation>
    <scope>NUCLEOTIDE SEQUENCE</scope>
</reference>
<proteinExistence type="predicted"/>
<dbReference type="SUPFAM" id="SSF48726">
    <property type="entry name" value="Immunoglobulin"/>
    <property type="match status" value="1"/>
</dbReference>
<accession>A0A8S3REA3</accession>
<dbReference type="EMBL" id="CAJPWZ010001022">
    <property type="protein sequence ID" value="CAG2205294.1"/>
    <property type="molecule type" value="Genomic_DNA"/>
</dbReference>
<dbReference type="SUPFAM" id="SSF52540">
    <property type="entry name" value="P-loop containing nucleoside triphosphate hydrolases"/>
    <property type="match status" value="1"/>
</dbReference>
<keyword evidence="1" id="KW-0472">Membrane</keyword>
<keyword evidence="4" id="KW-1185">Reference proteome</keyword>
<dbReference type="InterPro" id="IPR027417">
    <property type="entry name" value="P-loop_NTPase"/>
</dbReference>
<evidence type="ECO:0000313" key="4">
    <source>
        <dbReference type="Proteomes" id="UP000683360"/>
    </source>
</evidence>
<dbReference type="OrthoDB" id="10012075at2759"/>
<name>A0A8S3REA3_MYTED</name>
<dbReference type="Gene3D" id="2.60.40.10">
    <property type="entry name" value="Immunoglobulins"/>
    <property type="match status" value="1"/>
</dbReference>
<evidence type="ECO:0000259" key="2">
    <source>
        <dbReference type="PROSITE" id="PS50835"/>
    </source>
</evidence>
<dbReference type="Pfam" id="PF07679">
    <property type="entry name" value="I-set"/>
    <property type="match status" value="1"/>
</dbReference>
<feature type="domain" description="Ig-like" evidence="2">
    <location>
        <begin position="76"/>
        <end position="164"/>
    </location>
</feature>
<dbReference type="InterPro" id="IPR036179">
    <property type="entry name" value="Ig-like_dom_sf"/>
</dbReference>
<protein>
    <recommendedName>
        <fullName evidence="2">Ig-like domain-containing protein</fullName>
    </recommendedName>
</protein>
<dbReference type="InterPro" id="IPR007110">
    <property type="entry name" value="Ig-like_dom"/>
</dbReference>
<dbReference type="PROSITE" id="PS50835">
    <property type="entry name" value="IG_LIKE"/>
    <property type="match status" value="1"/>
</dbReference>
<organism evidence="3 4">
    <name type="scientific">Mytilus edulis</name>
    <name type="common">Blue mussel</name>
    <dbReference type="NCBI Taxonomy" id="6550"/>
    <lineage>
        <taxon>Eukaryota</taxon>
        <taxon>Metazoa</taxon>
        <taxon>Spiralia</taxon>
        <taxon>Lophotrochozoa</taxon>
        <taxon>Mollusca</taxon>
        <taxon>Bivalvia</taxon>
        <taxon>Autobranchia</taxon>
        <taxon>Pteriomorphia</taxon>
        <taxon>Mytilida</taxon>
        <taxon>Mytiloidea</taxon>
        <taxon>Mytilidae</taxon>
        <taxon>Mytilinae</taxon>
        <taxon>Mytilus</taxon>
    </lineage>
</organism>
<dbReference type="InterPro" id="IPR013098">
    <property type="entry name" value="Ig_I-set"/>
</dbReference>
<keyword evidence="1" id="KW-0812">Transmembrane</keyword>
<keyword evidence="1" id="KW-1133">Transmembrane helix</keyword>
<dbReference type="InterPro" id="IPR013783">
    <property type="entry name" value="Ig-like_fold"/>
</dbReference>
<evidence type="ECO:0000313" key="3">
    <source>
        <dbReference type="EMBL" id="CAG2205294.1"/>
    </source>
</evidence>